<dbReference type="EMBL" id="JAAAIM010000044">
    <property type="protein sequence ID" value="KAG0296933.1"/>
    <property type="molecule type" value="Genomic_DNA"/>
</dbReference>
<evidence type="ECO:0008006" key="3">
    <source>
        <dbReference type="Google" id="ProtNLM"/>
    </source>
</evidence>
<accession>A0ABQ7KG71</accession>
<dbReference type="Gene3D" id="2.120.10.80">
    <property type="entry name" value="Kelch-type beta propeller"/>
    <property type="match status" value="1"/>
</dbReference>
<keyword evidence="2" id="KW-1185">Reference proteome</keyword>
<proteinExistence type="predicted"/>
<dbReference type="InterPro" id="IPR011043">
    <property type="entry name" value="Gal_Oxase/kelch_b-propeller"/>
</dbReference>
<dbReference type="InterPro" id="IPR015915">
    <property type="entry name" value="Kelch-typ_b-propeller"/>
</dbReference>
<evidence type="ECO:0000313" key="1">
    <source>
        <dbReference type="EMBL" id="KAG0296933.1"/>
    </source>
</evidence>
<protein>
    <recommendedName>
        <fullName evidence="3">Galactose oxidase</fullName>
    </recommendedName>
</protein>
<reference evidence="1 2" key="1">
    <citation type="journal article" date="2020" name="Fungal Divers.">
        <title>Resolving the Mortierellaceae phylogeny through synthesis of multi-gene phylogenetics and phylogenomics.</title>
        <authorList>
            <person name="Vandepol N."/>
            <person name="Liber J."/>
            <person name="Desiro A."/>
            <person name="Na H."/>
            <person name="Kennedy M."/>
            <person name="Barry K."/>
            <person name="Grigoriev I.V."/>
            <person name="Miller A.N."/>
            <person name="O'Donnell K."/>
            <person name="Stajich J.E."/>
            <person name="Bonito G."/>
        </authorList>
    </citation>
    <scope>NUCLEOTIDE SEQUENCE [LARGE SCALE GENOMIC DNA]</scope>
    <source>
        <strain evidence="1 2">AD045</strain>
    </source>
</reference>
<name>A0ABQ7KG71_9FUNG</name>
<gene>
    <name evidence="1" type="ORF">BGZ96_008122</name>
</gene>
<sequence>MFNQNTQLLINQYNVETDTWKYNSVPVSENLKRIRPVMDPTSGLIYIAGQQNMIVLDPRTVSILQQLPIANTTMPSRSFPGAVYHPGRKSILYLGGFSPEGLFEAKTYVTEYTITTNTWSILATTGVLPTPRADHCMAINEDGSKIIVFGGRIPYGSTTAVRFTFWTSQQQPGPEDKRLTLDST</sequence>
<dbReference type="Proteomes" id="UP001194696">
    <property type="component" value="Unassembled WGS sequence"/>
</dbReference>
<dbReference type="SUPFAM" id="SSF50965">
    <property type="entry name" value="Galactose oxidase, central domain"/>
    <property type="match status" value="1"/>
</dbReference>
<comment type="caution">
    <text evidence="1">The sequence shown here is derived from an EMBL/GenBank/DDBJ whole genome shotgun (WGS) entry which is preliminary data.</text>
</comment>
<evidence type="ECO:0000313" key="2">
    <source>
        <dbReference type="Proteomes" id="UP001194696"/>
    </source>
</evidence>
<organism evidence="1 2">
    <name type="scientific">Linnemannia gamsii</name>
    <dbReference type="NCBI Taxonomy" id="64522"/>
    <lineage>
        <taxon>Eukaryota</taxon>
        <taxon>Fungi</taxon>
        <taxon>Fungi incertae sedis</taxon>
        <taxon>Mucoromycota</taxon>
        <taxon>Mortierellomycotina</taxon>
        <taxon>Mortierellomycetes</taxon>
        <taxon>Mortierellales</taxon>
        <taxon>Mortierellaceae</taxon>
        <taxon>Linnemannia</taxon>
    </lineage>
</organism>